<proteinExistence type="inferred from homology"/>
<feature type="domain" description="ABC3 transporter permease C-terminal" evidence="8">
    <location>
        <begin position="281"/>
        <end position="405"/>
    </location>
</feature>
<evidence type="ECO:0000256" key="2">
    <source>
        <dbReference type="ARBA" id="ARBA00005236"/>
    </source>
</evidence>
<dbReference type="Proteomes" id="UP000029723">
    <property type="component" value="Unassembled WGS sequence"/>
</dbReference>
<keyword evidence="3" id="KW-1003">Cell membrane</keyword>
<feature type="domain" description="MacB-like periplasmic core" evidence="9">
    <location>
        <begin position="25"/>
        <end position="250"/>
    </location>
</feature>
<protein>
    <submittedName>
        <fullName evidence="10">Membrane protein</fullName>
    </submittedName>
</protein>
<accession>A0A098YU79</accession>
<evidence type="ECO:0000256" key="3">
    <source>
        <dbReference type="ARBA" id="ARBA00022475"/>
    </source>
</evidence>
<evidence type="ECO:0000313" key="10">
    <source>
        <dbReference type="EMBL" id="KGI22896.1"/>
    </source>
</evidence>
<comment type="caution">
    <text evidence="10">The sequence shown here is derived from an EMBL/GenBank/DDBJ whole genome shotgun (WGS) entry which is preliminary data.</text>
</comment>
<feature type="transmembrane region" description="Helical" evidence="7">
    <location>
        <begin position="378"/>
        <end position="398"/>
    </location>
</feature>
<keyword evidence="5 7" id="KW-1133">Transmembrane helix</keyword>
<dbReference type="OrthoDB" id="1522724at2"/>
<evidence type="ECO:0000256" key="4">
    <source>
        <dbReference type="ARBA" id="ARBA00022692"/>
    </source>
</evidence>
<dbReference type="PANTHER" id="PTHR30489:SF0">
    <property type="entry name" value="LIPOPROTEIN-RELEASING SYSTEM TRANSMEMBRANE PROTEIN LOLE"/>
    <property type="match status" value="1"/>
</dbReference>
<dbReference type="PANTHER" id="PTHR30489">
    <property type="entry name" value="LIPOPROTEIN-RELEASING SYSTEM TRANSMEMBRANE PROTEIN LOLE"/>
    <property type="match status" value="1"/>
</dbReference>
<evidence type="ECO:0000259" key="9">
    <source>
        <dbReference type="Pfam" id="PF12704"/>
    </source>
</evidence>
<dbReference type="InterPro" id="IPR003838">
    <property type="entry name" value="ABC3_permease_C"/>
</dbReference>
<feature type="transmembrane region" description="Helical" evidence="7">
    <location>
        <begin position="333"/>
        <end position="358"/>
    </location>
</feature>
<evidence type="ECO:0000256" key="6">
    <source>
        <dbReference type="ARBA" id="ARBA00023136"/>
    </source>
</evidence>
<comment type="subcellular location">
    <subcellularLocation>
        <location evidence="1">Cell membrane</location>
        <topology evidence="1">Multi-pass membrane protein</topology>
    </subcellularLocation>
</comment>
<reference evidence="10 11" key="1">
    <citation type="submission" date="2014-07" db="EMBL/GenBank/DDBJ databases">
        <authorList>
            <person name="McCorrison J."/>
            <person name="Sanka R."/>
            <person name="Torralba M."/>
            <person name="Gillis M."/>
            <person name="Haft D.H."/>
            <person name="Methe B."/>
            <person name="Sutton G."/>
            <person name="Nelson K.E."/>
        </authorList>
    </citation>
    <scope>NUCLEOTIDE SEQUENCE [LARGE SCALE GENOMIC DNA]</scope>
    <source>
        <strain evidence="10 11">S9-PR14</strain>
    </source>
</reference>
<comment type="similarity">
    <text evidence="2">Belongs to the ABC-4 integral membrane protein family. LolC/E subfamily.</text>
</comment>
<feature type="transmembrane region" description="Helical" evidence="7">
    <location>
        <begin position="21"/>
        <end position="46"/>
    </location>
</feature>
<gene>
    <name evidence="10" type="ORF">HMPREF9304_01720</name>
</gene>
<evidence type="ECO:0000256" key="5">
    <source>
        <dbReference type="ARBA" id="ARBA00022989"/>
    </source>
</evidence>
<dbReference type="Pfam" id="PF12704">
    <property type="entry name" value="MacB_PCD"/>
    <property type="match status" value="1"/>
</dbReference>
<sequence>MNFPFFVSHRYLFSKKSTNAINIISIISMIGVAVATMSLVIVLSVFNGFHDLVASFLTNFDPQLEIVPTQGKSADAQDKLLKQVKQLKQVAVSTENVEEMAIAMYQDKQAMVTIKGVEDNFDSLTHIKDILYGDGEYQLHAGNLEYGVLGIRLAQSLDVGASWDGFIKIYAPKRIGQLDMSNPGDGFVVDSLLSPGVVFSVNQAKYDKGHIITSIDFARQLFDMKGRITSLELRLKAGSDLKETQKEIQHIVGNKYKVLDRFEQQADTFKIMQIEKIIAYFFLTFILVIACFNIIGSLSMLMIDKKEDVITLQNLGASNQQITKIFLYEGRMIAVIGAVVGIALGLLLCWLQQTFGLVSLGHQAGNFVVNAYPVSVHYWDVAFIFLTVIIVGWAAVWYPVRYFSKRLLNANQ</sequence>
<evidence type="ECO:0000313" key="11">
    <source>
        <dbReference type="Proteomes" id="UP000029723"/>
    </source>
</evidence>
<name>A0A098YU79_9BACT</name>
<dbReference type="GO" id="GO:0044874">
    <property type="term" value="P:lipoprotein localization to outer membrane"/>
    <property type="evidence" value="ECO:0007669"/>
    <property type="project" value="TreeGrafter"/>
</dbReference>
<dbReference type="Pfam" id="PF02687">
    <property type="entry name" value="FtsX"/>
    <property type="match status" value="1"/>
</dbReference>
<dbReference type="InterPro" id="IPR025857">
    <property type="entry name" value="MacB_PCD"/>
</dbReference>
<keyword evidence="4 7" id="KW-0812">Transmembrane</keyword>
<keyword evidence="6 7" id="KW-0472">Membrane</keyword>
<dbReference type="InterPro" id="IPR051447">
    <property type="entry name" value="Lipoprotein-release_system"/>
</dbReference>
<evidence type="ECO:0000256" key="1">
    <source>
        <dbReference type="ARBA" id="ARBA00004651"/>
    </source>
</evidence>
<organism evidence="10 11">
    <name type="scientific">Hoylesella timonensis S9-PR14</name>
    <dbReference type="NCBI Taxonomy" id="1401062"/>
    <lineage>
        <taxon>Bacteria</taxon>
        <taxon>Pseudomonadati</taxon>
        <taxon>Bacteroidota</taxon>
        <taxon>Bacteroidia</taxon>
        <taxon>Bacteroidales</taxon>
        <taxon>Prevotellaceae</taxon>
        <taxon>Hoylesella</taxon>
    </lineage>
</organism>
<dbReference type="GO" id="GO:0098797">
    <property type="term" value="C:plasma membrane protein complex"/>
    <property type="evidence" value="ECO:0007669"/>
    <property type="project" value="TreeGrafter"/>
</dbReference>
<dbReference type="RefSeq" id="WP_036926084.1">
    <property type="nucleotide sequence ID" value="NZ_JRPQ01000041.1"/>
</dbReference>
<dbReference type="EMBL" id="JRPQ01000041">
    <property type="protein sequence ID" value="KGI22896.1"/>
    <property type="molecule type" value="Genomic_DNA"/>
</dbReference>
<dbReference type="AlphaFoldDB" id="A0A098YU79"/>
<evidence type="ECO:0000259" key="8">
    <source>
        <dbReference type="Pfam" id="PF02687"/>
    </source>
</evidence>
<evidence type="ECO:0000256" key="7">
    <source>
        <dbReference type="SAM" id="Phobius"/>
    </source>
</evidence>
<feature type="transmembrane region" description="Helical" evidence="7">
    <location>
        <begin position="277"/>
        <end position="296"/>
    </location>
</feature>